<dbReference type="PIRSF" id="PIRSF000183">
    <property type="entry name" value="Alanine_dh"/>
    <property type="match status" value="1"/>
</dbReference>
<evidence type="ECO:0000313" key="15">
    <source>
        <dbReference type="EMBL" id="EHN12059.1"/>
    </source>
</evidence>
<dbReference type="PATRIC" id="fig|1097667.3.peg.1056"/>
<evidence type="ECO:0000256" key="4">
    <source>
        <dbReference type="ARBA" id="ARBA00023002"/>
    </source>
</evidence>
<keyword evidence="5 8" id="KW-0520">NAD</keyword>
<dbReference type="Pfam" id="PF05222">
    <property type="entry name" value="AlaDh_PNT_N"/>
    <property type="match status" value="1"/>
</dbReference>
<dbReference type="SUPFAM" id="SSF52283">
    <property type="entry name" value="Formate/glycerate dehydrogenase catalytic domain-like"/>
    <property type="match status" value="1"/>
</dbReference>
<dbReference type="EMBL" id="AGUD01000049">
    <property type="protein sequence ID" value="EHN12059.1"/>
    <property type="molecule type" value="Genomic_DNA"/>
</dbReference>
<dbReference type="SUPFAM" id="SSF51735">
    <property type="entry name" value="NAD(P)-binding Rossmann-fold domains"/>
    <property type="match status" value="1"/>
</dbReference>
<dbReference type="InterPro" id="IPR007886">
    <property type="entry name" value="AlaDH/PNT_N"/>
</dbReference>
<dbReference type="NCBIfam" id="TIGR00518">
    <property type="entry name" value="alaDH"/>
    <property type="match status" value="1"/>
</dbReference>
<sequence>MRVGVVTEIKPAERRVALTPAGAHELAGRGHEVLVQAGAGVGSGFADAAYIGAGARIVEAAEQVWADSELLLKVKEPIEPEYELLNGDATLFTYLHLAAAPRLTEALVASGTTAIAYETVTGANGKGLPLLAPMSEVAGRLATQAAAYFLQSPLGGRGVLIGGVPGVAPARVVVIGGGVVGTNAARVAVGMGAEVTILERSIARLAELELLFDGRARVLMSDALTLREEIAHADVVIGAVLVAGAAAPKLITREMLAEMRSRSVIVDVAIDQGGCAETSTPTTHDDPTYLVDDVLHYCVANMPGGVPATSTRALTNATLPYVQALADHGVDGAFAKIAGLSDGVNVRAGQITIPAVAEALAASHAAA</sequence>
<comment type="function">
    <text evidence="8">Catalyzes the reversible reductive amination of pyruvate to L-alanine.</text>
</comment>
<feature type="binding site" evidence="10">
    <location>
        <position position="75"/>
    </location>
    <ligand>
        <name>substrate</name>
    </ligand>
</feature>
<feature type="domain" description="Alanine dehydrogenase/pyridine nucleotide transhydrogenase N-terminal" evidence="14">
    <location>
        <begin position="4"/>
        <end position="138"/>
    </location>
</feature>
<dbReference type="OrthoDB" id="9804592at2"/>
<dbReference type="GO" id="GO:0000166">
    <property type="term" value="F:nucleotide binding"/>
    <property type="evidence" value="ECO:0007669"/>
    <property type="project" value="UniProtKB-KW"/>
</dbReference>
<evidence type="ECO:0000256" key="11">
    <source>
        <dbReference type="PIRSR" id="PIRSR000183-3"/>
    </source>
</evidence>
<feature type="binding site" evidence="11">
    <location>
        <begin position="240"/>
        <end position="241"/>
    </location>
    <ligand>
        <name>NAD(+)</name>
        <dbReference type="ChEBI" id="CHEBI:57540"/>
    </ligand>
</feature>
<feature type="domain" description="Alanine dehydrogenase/pyridine nucleotide transhydrogenase NAD(H)-binding" evidence="13">
    <location>
        <begin position="150"/>
        <end position="298"/>
    </location>
</feature>
<dbReference type="InterPro" id="IPR008143">
    <property type="entry name" value="Ala_DH/PNT_CS2"/>
</dbReference>
<dbReference type="SMART" id="SM01003">
    <property type="entry name" value="AlaDh_PNT_N"/>
    <property type="match status" value="1"/>
</dbReference>
<feature type="binding site" evidence="11">
    <location>
        <begin position="299"/>
        <end position="302"/>
    </location>
    <ligand>
        <name>NAD(+)</name>
        <dbReference type="ChEBI" id="CHEBI:57540"/>
    </ligand>
</feature>
<dbReference type="InterPro" id="IPR007698">
    <property type="entry name" value="AlaDH/PNT_NAD(H)-bd"/>
</dbReference>
<protein>
    <recommendedName>
        <fullName evidence="7 8">Alanine dehydrogenase</fullName>
        <ecNumber evidence="3 8">1.4.1.1</ecNumber>
    </recommendedName>
</protein>
<evidence type="ECO:0000256" key="12">
    <source>
        <dbReference type="PIRSR" id="PIRSR000183-4"/>
    </source>
</evidence>
<dbReference type="EC" id="1.4.1.1" evidence="3 8"/>
<gene>
    <name evidence="15" type="ORF">PAI11_10580</name>
</gene>
<evidence type="ECO:0000256" key="2">
    <source>
        <dbReference type="ARBA" id="ARBA00005689"/>
    </source>
</evidence>
<dbReference type="AlphaFoldDB" id="H0E2P5"/>
<evidence type="ECO:0000259" key="14">
    <source>
        <dbReference type="SMART" id="SM01003"/>
    </source>
</evidence>
<evidence type="ECO:0000256" key="9">
    <source>
        <dbReference type="PIRSR" id="PIRSR000183-1"/>
    </source>
</evidence>
<comment type="similarity">
    <text evidence="2 8">Belongs to the AlaDH/PNT family.</text>
</comment>
<feature type="binding site" evidence="10">
    <location>
        <position position="15"/>
    </location>
    <ligand>
        <name>substrate</name>
    </ligand>
</feature>
<dbReference type="GO" id="GO:0000286">
    <property type="term" value="F:alanine dehydrogenase activity"/>
    <property type="evidence" value="ECO:0007669"/>
    <property type="project" value="UniProtKB-UniRule"/>
</dbReference>
<organism evidence="15 16">
    <name type="scientific">Patulibacter medicamentivorans</name>
    <dbReference type="NCBI Taxonomy" id="1097667"/>
    <lineage>
        <taxon>Bacteria</taxon>
        <taxon>Bacillati</taxon>
        <taxon>Actinomycetota</taxon>
        <taxon>Thermoleophilia</taxon>
        <taxon>Solirubrobacterales</taxon>
        <taxon>Patulibacteraceae</taxon>
        <taxon>Patulibacter</taxon>
    </lineage>
</organism>
<evidence type="ECO:0000256" key="10">
    <source>
        <dbReference type="PIRSR" id="PIRSR000183-2"/>
    </source>
</evidence>
<dbReference type="GO" id="GO:0005886">
    <property type="term" value="C:plasma membrane"/>
    <property type="evidence" value="ECO:0007669"/>
    <property type="project" value="TreeGrafter"/>
</dbReference>
<proteinExistence type="inferred from homology"/>
<feature type="binding site" evidence="11">
    <location>
        <position position="204"/>
    </location>
    <ligand>
        <name>NAD(+)</name>
        <dbReference type="ChEBI" id="CHEBI:57540"/>
    </ligand>
</feature>
<dbReference type="RefSeq" id="WP_007571731.1">
    <property type="nucleotide sequence ID" value="NZ_AGUD01000049.1"/>
</dbReference>
<feature type="active site" description="Proton donor/acceptor" evidence="9">
    <location>
        <position position="271"/>
    </location>
</feature>
<name>H0E2P5_9ACTN</name>
<feature type="binding site" evidence="11">
    <location>
        <position position="135"/>
    </location>
    <ligand>
        <name>NAD(+)</name>
        <dbReference type="ChEBI" id="CHEBI:57540"/>
    </ligand>
</feature>
<dbReference type="PANTHER" id="PTHR42795">
    <property type="entry name" value="ALANINE DEHYDROGENASE"/>
    <property type="match status" value="1"/>
</dbReference>
<dbReference type="UniPathway" id="UPA00527">
    <property type="reaction ID" value="UER00585"/>
</dbReference>
<dbReference type="Gene3D" id="3.40.50.720">
    <property type="entry name" value="NAD(P)-binding Rossmann-like Domain"/>
    <property type="match status" value="2"/>
</dbReference>
<comment type="caution">
    <text evidence="15">The sequence shown here is derived from an EMBL/GenBank/DDBJ whole genome shotgun (WGS) entry which is preliminary data.</text>
</comment>
<evidence type="ECO:0000256" key="3">
    <source>
        <dbReference type="ARBA" id="ARBA00012897"/>
    </source>
</evidence>
<evidence type="ECO:0000256" key="5">
    <source>
        <dbReference type="ARBA" id="ARBA00023027"/>
    </source>
</evidence>
<dbReference type="PROSITE" id="PS00837">
    <property type="entry name" value="ALADH_PNT_2"/>
    <property type="match status" value="1"/>
</dbReference>
<keyword evidence="11" id="KW-0547">Nucleotide-binding</keyword>
<evidence type="ECO:0000259" key="13">
    <source>
        <dbReference type="SMART" id="SM01002"/>
    </source>
</evidence>
<reference evidence="15 16" key="1">
    <citation type="journal article" date="2013" name="Biodegradation">
        <title>Quantitative proteomic analysis of ibuprofen-degrading Patulibacter sp. strain I11.</title>
        <authorList>
            <person name="Almeida B."/>
            <person name="Kjeldal H."/>
            <person name="Lolas I."/>
            <person name="Knudsen A.D."/>
            <person name="Carvalho G."/>
            <person name="Nielsen K.L."/>
            <person name="Barreto Crespo M.T."/>
            <person name="Stensballe A."/>
            <person name="Nielsen J.L."/>
        </authorList>
    </citation>
    <scope>NUCLEOTIDE SEQUENCE [LARGE SCALE GENOMIC DNA]</scope>
    <source>
        <strain evidence="15 16">I11</strain>
    </source>
</reference>
<keyword evidence="16" id="KW-1185">Reference proteome</keyword>
<dbReference type="FunFam" id="3.40.50.720:FF:000049">
    <property type="entry name" value="Alanine dehydrogenase"/>
    <property type="match status" value="1"/>
</dbReference>
<evidence type="ECO:0000256" key="1">
    <source>
        <dbReference type="ARBA" id="ARBA00005206"/>
    </source>
</evidence>
<comment type="pathway">
    <text evidence="1 8">Amino-acid degradation; L-alanine degradation via dehydrogenase pathway; NH(3) and pyruvate from L-alanine: step 1/1.</text>
</comment>
<comment type="subunit">
    <text evidence="6">Homohexamer. Trimer of dimers.</text>
</comment>
<dbReference type="GO" id="GO:0042853">
    <property type="term" value="P:L-alanine catabolic process"/>
    <property type="evidence" value="ECO:0007669"/>
    <property type="project" value="UniProtKB-UniPathway"/>
</dbReference>
<evidence type="ECO:0000313" key="16">
    <source>
        <dbReference type="Proteomes" id="UP000005143"/>
    </source>
</evidence>
<feature type="active site" description="Proton donor/acceptor" evidence="9">
    <location>
        <position position="96"/>
    </location>
</feature>
<dbReference type="CDD" id="cd05305">
    <property type="entry name" value="L-AlaDH"/>
    <property type="match status" value="1"/>
</dbReference>
<dbReference type="SMART" id="SM01002">
    <property type="entry name" value="AlaDh_PNT_C"/>
    <property type="match status" value="1"/>
</dbReference>
<comment type="catalytic activity">
    <reaction evidence="8">
        <text>L-alanine + NAD(+) + H2O = pyruvate + NH4(+) + NADH + H(+)</text>
        <dbReference type="Rhea" id="RHEA:18405"/>
        <dbReference type="ChEBI" id="CHEBI:15361"/>
        <dbReference type="ChEBI" id="CHEBI:15377"/>
        <dbReference type="ChEBI" id="CHEBI:15378"/>
        <dbReference type="ChEBI" id="CHEBI:28938"/>
        <dbReference type="ChEBI" id="CHEBI:57540"/>
        <dbReference type="ChEBI" id="CHEBI:57945"/>
        <dbReference type="ChEBI" id="CHEBI:57972"/>
        <dbReference type="EC" id="1.4.1.1"/>
    </reaction>
</comment>
<feature type="binding site" evidence="11">
    <location>
        <position position="221"/>
    </location>
    <ligand>
        <name>NAD(+)</name>
        <dbReference type="ChEBI" id="CHEBI:57540"/>
    </ligand>
</feature>
<dbReference type="PRINTS" id="PR00411">
    <property type="entry name" value="PNDRDTASEI"/>
</dbReference>
<keyword evidence="4 8" id="KW-0560">Oxidoreductase</keyword>
<dbReference type="InterPro" id="IPR008141">
    <property type="entry name" value="Ala_DH"/>
</dbReference>
<dbReference type="Pfam" id="PF01262">
    <property type="entry name" value="AlaDh_PNT_C"/>
    <property type="match status" value="1"/>
</dbReference>
<feature type="binding site" evidence="12">
    <location>
        <position position="328"/>
    </location>
    <ligand>
        <name>Mg(2+)</name>
        <dbReference type="ChEBI" id="CHEBI:18420"/>
    </ligand>
</feature>
<evidence type="ECO:0000256" key="7">
    <source>
        <dbReference type="ARBA" id="ARBA00072341"/>
    </source>
</evidence>
<dbReference type="Proteomes" id="UP000005143">
    <property type="component" value="Unassembled WGS sequence"/>
</dbReference>
<evidence type="ECO:0000256" key="6">
    <source>
        <dbReference type="ARBA" id="ARBA00065528"/>
    </source>
</evidence>
<evidence type="ECO:0000256" key="8">
    <source>
        <dbReference type="PIRNR" id="PIRNR000183"/>
    </source>
</evidence>
<feature type="binding site" evidence="11">
    <location>
        <begin position="268"/>
        <end position="271"/>
    </location>
    <ligand>
        <name>NAD(+)</name>
        <dbReference type="ChEBI" id="CHEBI:57540"/>
    </ligand>
</feature>
<dbReference type="PANTHER" id="PTHR42795:SF1">
    <property type="entry name" value="ALANINE DEHYDROGENASE"/>
    <property type="match status" value="1"/>
</dbReference>
<dbReference type="InterPro" id="IPR036291">
    <property type="entry name" value="NAD(P)-bd_dom_sf"/>
</dbReference>
<accession>H0E2P5</accession>